<name>A0A917VYR9_9NOCA</name>
<comment type="caution">
    <text evidence="2">The sequence shown here is derived from an EMBL/GenBank/DDBJ whole genome shotgun (WGS) entry which is preliminary data.</text>
</comment>
<proteinExistence type="predicted"/>
<keyword evidence="3" id="KW-1185">Reference proteome</keyword>
<organism evidence="2 3">
    <name type="scientific">Nocardia jinanensis</name>
    <dbReference type="NCBI Taxonomy" id="382504"/>
    <lineage>
        <taxon>Bacteria</taxon>
        <taxon>Bacillati</taxon>
        <taxon>Actinomycetota</taxon>
        <taxon>Actinomycetes</taxon>
        <taxon>Mycobacteriales</taxon>
        <taxon>Nocardiaceae</taxon>
        <taxon>Nocardia</taxon>
    </lineage>
</organism>
<reference evidence="2" key="1">
    <citation type="journal article" date="2014" name="Int. J. Syst. Evol. Microbiol.">
        <title>Complete genome sequence of Corynebacterium casei LMG S-19264T (=DSM 44701T), isolated from a smear-ripened cheese.</title>
        <authorList>
            <consortium name="US DOE Joint Genome Institute (JGI-PGF)"/>
            <person name="Walter F."/>
            <person name="Albersmeier A."/>
            <person name="Kalinowski J."/>
            <person name="Ruckert C."/>
        </authorList>
    </citation>
    <scope>NUCLEOTIDE SEQUENCE</scope>
    <source>
        <strain evidence="2">CGMCC 4.3508</strain>
    </source>
</reference>
<dbReference type="AlphaFoldDB" id="A0A917VYR9"/>
<evidence type="ECO:0000313" key="3">
    <source>
        <dbReference type="Proteomes" id="UP000638263"/>
    </source>
</evidence>
<feature type="compositionally biased region" description="Basic and acidic residues" evidence="1">
    <location>
        <begin position="50"/>
        <end position="64"/>
    </location>
</feature>
<dbReference type="EMBL" id="BMMH01000043">
    <property type="protein sequence ID" value="GGL46491.1"/>
    <property type="molecule type" value="Genomic_DNA"/>
</dbReference>
<accession>A0A917VYR9</accession>
<dbReference type="Proteomes" id="UP000638263">
    <property type="component" value="Unassembled WGS sequence"/>
</dbReference>
<evidence type="ECO:0000256" key="1">
    <source>
        <dbReference type="SAM" id="MobiDB-lite"/>
    </source>
</evidence>
<sequence length="127" mass="13664">MTDYGDNAGADQGRDQGSSGQEIQPVQLDQADLGINSPLGASQGELQDQNTHHEARKDPGEQSADKPYSSQYRPLLILSRHHTILAAFQLQDATKERTGFGQYDKGADAAHVATAARRAGVEHVVLV</sequence>
<feature type="compositionally biased region" description="Polar residues" evidence="1">
    <location>
        <begin position="15"/>
        <end position="24"/>
    </location>
</feature>
<reference evidence="2" key="2">
    <citation type="submission" date="2020-09" db="EMBL/GenBank/DDBJ databases">
        <authorList>
            <person name="Sun Q."/>
            <person name="Zhou Y."/>
        </authorList>
    </citation>
    <scope>NUCLEOTIDE SEQUENCE</scope>
    <source>
        <strain evidence="2">CGMCC 4.3508</strain>
    </source>
</reference>
<feature type="region of interest" description="Disordered" evidence="1">
    <location>
        <begin position="1"/>
        <end position="72"/>
    </location>
</feature>
<gene>
    <name evidence="2" type="ORF">GCM10011588_71660</name>
</gene>
<evidence type="ECO:0000313" key="2">
    <source>
        <dbReference type="EMBL" id="GGL46491.1"/>
    </source>
</evidence>
<protein>
    <submittedName>
        <fullName evidence="2">Uncharacterized protein</fullName>
    </submittedName>
</protein>